<dbReference type="EMBL" id="JANIEX010000860">
    <property type="protein sequence ID" value="KAJ3562510.1"/>
    <property type="molecule type" value="Genomic_DNA"/>
</dbReference>
<keyword evidence="2" id="KW-0472">Membrane</keyword>
<organism evidence="3 4">
    <name type="scientific">Leucocoprinus birnbaumii</name>
    <dbReference type="NCBI Taxonomy" id="56174"/>
    <lineage>
        <taxon>Eukaryota</taxon>
        <taxon>Fungi</taxon>
        <taxon>Dikarya</taxon>
        <taxon>Basidiomycota</taxon>
        <taxon>Agaricomycotina</taxon>
        <taxon>Agaricomycetes</taxon>
        <taxon>Agaricomycetidae</taxon>
        <taxon>Agaricales</taxon>
        <taxon>Agaricineae</taxon>
        <taxon>Agaricaceae</taxon>
        <taxon>Leucocoprinus</taxon>
    </lineage>
</organism>
<protein>
    <submittedName>
        <fullName evidence="3">Uncharacterized protein</fullName>
    </submittedName>
</protein>
<evidence type="ECO:0000313" key="3">
    <source>
        <dbReference type="EMBL" id="KAJ3562510.1"/>
    </source>
</evidence>
<sequence length="287" mass="33352">MALAKSPTARSKLSPPEPVIVPQPRFQQPGIWWKGPEEHMREEQHTNWVQKRLLPHIRYGTKLKMPPPGHVRLLFWWDLDEIKASYAKAHMSADIALDPDGSLDLLKVQALWGLESVKILDPLRWEIFETSDPNRLSGLGVAKDPATRDTMIKRIIRLLCIDLYLLSFFGLYRLIFQGGYTSKQAVPVPEWYDDTVDFRNSVIHQFRDFKLEVDERHRSVSDLVNRILGFGAHLRSQYSQGYPPVGEWFQGFEDRRGELFMRWGPVVLTLLMLALVWFVDTFIAHVF</sequence>
<dbReference type="Proteomes" id="UP001213000">
    <property type="component" value="Unassembled WGS sequence"/>
</dbReference>
<evidence type="ECO:0000256" key="1">
    <source>
        <dbReference type="SAM" id="MobiDB-lite"/>
    </source>
</evidence>
<keyword evidence="2" id="KW-0812">Transmembrane</keyword>
<proteinExistence type="predicted"/>
<keyword evidence="2" id="KW-1133">Transmembrane helix</keyword>
<feature type="transmembrane region" description="Helical" evidence="2">
    <location>
        <begin position="155"/>
        <end position="175"/>
    </location>
</feature>
<reference evidence="3" key="1">
    <citation type="submission" date="2022-07" db="EMBL/GenBank/DDBJ databases">
        <title>Genome Sequence of Leucocoprinus birnbaumii.</title>
        <authorList>
            <person name="Buettner E."/>
        </authorList>
    </citation>
    <scope>NUCLEOTIDE SEQUENCE</scope>
    <source>
        <strain evidence="3">VT141</strain>
    </source>
</reference>
<dbReference type="AlphaFoldDB" id="A0AAD5VQS1"/>
<keyword evidence="4" id="KW-1185">Reference proteome</keyword>
<feature type="region of interest" description="Disordered" evidence="1">
    <location>
        <begin position="1"/>
        <end position="20"/>
    </location>
</feature>
<name>A0AAD5VQS1_9AGAR</name>
<evidence type="ECO:0000256" key="2">
    <source>
        <dbReference type="SAM" id="Phobius"/>
    </source>
</evidence>
<comment type="caution">
    <text evidence="3">The sequence shown here is derived from an EMBL/GenBank/DDBJ whole genome shotgun (WGS) entry which is preliminary data.</text>
</comment>
<evidence type="ECO:0000313" key="4">
    <source>
        <dbReference type="Proteomes" id="UP001213000"/>
    </source>
</evidence>
<gene>
    <name evidence="3" type="ORF">NP233_g9523</name>
</gene>
<accession>A0AAD5VQS1</accession>
<feature type="transmembrane region" description="Helical" evidence="2">
    <location>
        <begin position="263"/>
        <end position="283"/>
    </location>
</feature>